<dbReference type="AlphaFoldDB" id="A0A8D8VXE2"/>
<dbReference type="EMBL" id="HBUF01260717">
    <property type="protein sequence ID" value="CAG6682779.1"/>
    <property type="molecule type" value="Transcribed_RNA"/>
</dbReference>
<accession>A0A8D8VXE2</accession>
<dbReference type="EMBL" id="HBUF01614473">
    <property type="protein sequence ID" value="CAG6779543.1"/>
    <property type="molecule type" value="Transcribed_RNA"/>
</dbReference>
<evidence type="ECO:0000313" key="1">
    <source>
        <dbReference type="EMBL" id="CAG6637129.1"/>
    </source>
</evidence>
<dbReference type="EMBL" id="HBUF01260718">
    <property type="protein sequence ID" value="CAG6682780.1"/>
    <property type="molecule type" value="Transcribed_RNA"/>
</dbReference>
<dbReference type="EMBL" id="HBUF01097032">
    <property type="protein sequence ID" value="CAG6637129.1"/>
    <property type="molecule type" value="Transcribed_RNA"/>
</dbReference>
<sequence>MELHVVPEMSVLHPVWLFGGRYCVLQHENTKLICITVLNLWLDTLSSSFQTSLPLSFLFGSPFSSYFATSFFPPLSFKNFSVSKSHLFHRQYNVTSNFIFYKL</sequence>
<proteinExistence type="predicted"/>
<organism evidence="1">
    <name type="scientific">Cacopsylla melanoneura</name>
    <dbReference type="NCBI Taxonomy" id="428564"/>
    <lineage>
        <taxon>Eukaryota</taxon>
        <taxon>Metazoa</taxon>
        <taxon>Ecdysozoa</taxon>
        <taxon>Arthropoda</taxon>
        <taxon>Hexapoda</taxon>
        <taxon>Insecta</taxon>
        <taxon>Pterygota</taxon>
        <taxon>Neoptera</taxon>
        <taxon>Paraneoptera</taxon>
        <taxon>Hemiptera</taxon>
        <taxon>Sternorrhyncha</taxon>
        <taxon>Psylloidea</taxon>
        <taxon>Psyllidae</taxon>
        <taxon>Psyllinae</taxon>
        <taxon>Cacopsylla</taxon>
    </lineage>
</organism>
<dbReference type="EMBL" id="HBUF01097033">
    <property type="protein sequence ID" value="CAG6637130.1"/>
    <property type="molecule type" value="Transcribed_RNA"/>
</dbReference>
<dbReference type="EMBL" id="HBUF01614472">
    <property type="protein sequence ID" value="CAG6779542.1"/>
    <property type="molecule type" value="Transcribed_RNA"/>
</dbReference>
<name>A0A8D8VXE2_9HEMI</name>
<reference evidence="1" key="1">
    <citation type="submission" date="2021-05" db="EMBL/GenBank/DDBJ databases">
        <authorList>
            <person name="Alioto T."/>
            <person name="Alioto T."/>
            <person name="Gomez Garrido J."/>
        </authorList>
    </citation>
    <scope>NUCLEOTIDE SEQUENCE</scope>
</reference>
<protein>
    <submittedName>
        <fullName evidence="1">Uncharacterized protein</fullName>
    </submittedName>
</protein>